<reference evidence="1" key="1">
    <citation type="submission" date="2022-10" db="EMBL/GenBank/DDBJ databases">
        <title>The complete genomes of actinobacterial strains from the NBC collection.</title>
        <authorList>
            <person name="Joergensen T.S."/>
            <person name="Alvarez Arevalo M."/>
            <person name="Sterndorff E.B."/>
            <person name="Faurdal D."/>
            <person name="Vuksanovic O."/>
            <person name="Mourched A.-S."/>
            <person name="Charusanti P."/>
            <person name="Shaw S."/>
            <person name="Blin K."/>
            <person name="Weber T."/>
        </authorList>
    </citation>
    <scope>NUCLEOTIDE SEQUENCE</scope>
    <source>
        <strain evidence="1">NBC_00003</strain>
    </source>
</reference>
<dbReference type="AlphaFoldDB" id="A0AAU2VG92"/>
<accession>A0AAU2VG92</accession>
<dbReference type="EMBL" id="CP108318">
    <property type="protein sequence ID" value="WTW66159.1"/>
    <property type="molecule type" value="Genomic_DNA"/>
</dbReference>
<organism evidence="1">
    <name type="scientific">Streptomyces sp. NBC_00003</name>
    <dbReference type="NCBI Taxonomy" id="2903608"/>
    <lineage>
        <taxon>Bacteria</taxon>
        <taxon>Bacillati</taxon>
        <taxon>Actinomycetota</taxon>
        <taxon>Actinomycetes</taxon>
        <taxon>Kitasatosporales</taxon>
        <taxon>Streptomycetaceae</taxon>
        <taxon>Streptomyces</taxon>
    </lineage>
</organism>
<proteinExistence type="predicted"/>
<sequence length="54" mass="5916">MVSDRDIVLCRRRVATDRVCLSQAGHTSCGRGAPPDRTVRVRHHAQEFAGTVVA</sequence>
<protein>
    <submittedName>
        <fullName evidence="1">Uncharacterized protein</fullName>
    </submittedName>
</protein>
<evidence type="ECO:0000313" key="1">
    <source>
        <dbReference type="EMBL" id="WTW66159.1"/>
    </source>
</evidence>
<name>A0AAU2VG92_9ACTN</name>
<gene>
    <name evidence="1" type="ORF">OG549_39115</name>
</gene>